<name>A0ABY5MKE1_9HYPH</name>
<feature type="domain" description="TadE-like" evidence="2">
    <location>
        <begin position="35"/>
        <end position="74"/>
    </location>
</feature>
<dbReference type="RefSeq" id="WP_338530028.1">
    <property type="nucleotide sequence ID" value="NZ_CP030941.1"/>
</dbReference>
<dbReference type="Proteomes" id="UP001342418">
    <property type="component" value="Chromosome"/>
</dbReference>
<protein>
    <recommendedName>
        <fullName evidence="2">TadE-like domain-containing protein</fullName>
    </recommendedName>
</protein>
<evidence type="ECO:0000259" key="2">
    <source>
        <dbReference type="Pfam" id="PF07811"/>
    </source>
</evidence>
<keyword evidence="1" id="KW-0812">Transmembrane</keyword>
<keyword evidence="1" id="KW-1133">Transmembrane helix</keyword>
<accession>A0ABY5MKE1</accession>
<keyword evidence="1" id="KW-0472">Membrane</keyword>
<organism evidence="3 4">
    <name type="scientific">Nitratireductor thuwali</name>
    <dbReference type="NCBI Taxonomy" id="2267699"/>
    <lineage>
        <taxon>Bacteria</taxon>
        <taxon>Pseudomonadati</taxon>
        <taxon>Pseudomonadota</taxon>
        <taxon>Alphaproteobacteria</taxon>
        <taxon>Hyphomicrobiales</taxon>
        <taxon>Phyllobacteriaceae</taxon>
        <taxon>Nitratireductor</taxon>
    </lineage>
</organism>
<dbReference type="Pfam" id="PF07811">
    <property type="entry name" value="TadE"/>
    <property type="match status" value="1"/>
</dbReference>
<gene>
    <name evidence="3" type="ORF">NTH_02197</name>
</gene>
<sequence>MTDLKQNAPVACPATPAANSRLAGRALKLLRDQRGVAAVEFAFIAPLLIGVYFLAMEYSLAVVTSSNVERSASQVGDLITQQQTITKAELDAIMEIGESVLQPYERSNPVITVTAIEITDDEEPEAKVVWSRKMVDGVGSPDATPGTETTVPRDLMVPGSFLVRAHTTLEYEPFGSRSTKEGNHFGFGGAFDALSMTMGGRYHLRPRVSLTIPCSDC</sequence>
<keyword evidence="4" id="KW-1185">Reference proteome</keyword>
<evidence type="ECO:0000313" key="4">
    <source>
        <dbReference type="Proteomes" id="UP001342418"/>
    </source>
</evidence>
<dbReference type="EMBL" id="CP030941">
    <property type="protein sequence ID" value="UUP17724.1"/>
    <property type="molecule type" value="Genomic_DNA"/>
</dbReference>
<reference evidence="3 4" key="1">
    <citation type="submission" date="2018-07" db="EMBL/GenBank/DDBJ databases">
        <title>Genome sequence of Nitratireductor thuwali#1536.</title>
        <authorList>
            <person name="Michoud G."/>
            <person name="Merlino G."/>
            <person name="Sefrji F.O."/>
            <person name="Daffonchio D."/>
        </authorList>
    </citation>
    <scope>NUCLEOTIDE SEQUENCE [LARGE SCALE GENOMIC DNA]</scope>
    <source>
        <strain evidence="4">Nit1536</strain>
    </source>
</reference>
<evidence type="ECO:0000313" key="3">
    <source>
        <dbReference type="EMBL" id="UUP17724.1"/>
    </source>
</evidence>
<feature type="transmembrane region" description="Helical" evidence="1">
    <location>
        <begin position="35"/>
        <end position="55"/>
    </location>
</feature>
<dbReference type="InterPro" id="IPR012495">
    <property type="entry name" value="TadE-like_dom"/>
</dbReference>
<proteinExistence type="predicted"/>
<evidence type="ECO:0000256" key="1">
    <source>
        <dbReference type="SAM" id="Phobius"/>
    </source>
</evidence>